<reference evidence="1 2" key="1">
    <citation type="submission" date="2011-04" db="EMBL/GenBank/DDBJ databases">
        <authorList>
            <person name="Muzny D."/>
            <person name="Qin X."/>
            <person name="Deng J."/>
            <person name="Jiang H."/>
            <person name="Liu Y."/>
            <person name="Qu J."/>
            <person name="Song X.-Z."/>
            <person name="Zhang L."/>
            <person name="Thornton R."/>
            <person name="Coyle M."/>
            <person name="Francisco L."/>
            <person name="Jackson L."/>
            <person name="Javaid M."/>
            <person name="Korchina V."/>
            <person name="Kovar C."/>
            <person name="Mata R."/>
            <person name="Mathew T."/>
            <person name="Ngo R."/>
            <person name="Nguyen L."/>
            <person name="Nguyen N."/>
            <person name="Okwuonu G."/>
            <person name="Ongeri F."/>
            <person name="Pham C."/>
            <person name="Simmons D."/>
            <person name="Wilczek-Boney K."/>
            <person name="Hale W."/>
            <person name="Jakkamsetti A."/>
            <person name="Pham P."/>
            <person name="Ruth R."/>
            <person name="San Lucas F."/>
            <person name="Warren J."/>
            <person name="Zhang J."/>
            <person name="Zhao Z."/>
            <person name="Zhou C."/>
            <person name="Zhu D."/>
            <person name="Lee S."/>
            <person name="Bess C."/>
            <person name="Blankenburg K."/>
            <person name="Forbes L."/>
            <person name="Fu Q."/>
            <person name="Gubbala S."/>
            <person name="Hirani K."/>
            <person name="Jayaseelan J.C."/>
            <person name="Lara F."/>
            <person name="Munidasa M."/>
            <person name="Palculict T."/>
            <person name="Patil S."/>
            <person name="Pu L.-L."/>
            <person name="Saada N."/>
            <person name="Tang L."/>
            <person name="Weissenberger G."/>
            <person name="Zhu Y."/>
            <person name="Hemphill L."/>
            <person name="Shang Y."/>
            <person name="Youmans B."/>
            <person name="Ayvaz T."/>
            <person name="Ross M."/>
            <person name="Santibanez J."/>
            <person name="Aqrawi P."/>
            <person name="Gross S."/>
            <person name="Joshi V."/>
            <person name="Fowler G."/>
            <person name="Nazareth L."/>
            <person name="Reid J."/>
            <person name="Worley K."/>
            <person name="Petrosino J."/>
            <person name="Highlander S."/>
            <person name="Gibbs R."/>
        </authorList>
    </citation>
    <scope>NUCLEOTIDE SEQUENCE [LARGE SCALE GENOMIC DNA]</scope>
    <source>
        <strain evidence="1 2">DSM 3688</strain>
    </source>
</reference>
<accession>F9D346</accession>
<proteinExistence type="predicted"/>
<comment type="caution">
    <text evidence="1">The sequence shown here is derived from an EMBL/GenBank/DDBJ whole genome shotgun (WGS) entry which is preliminary data.</text>
</comment>
<organism evidence="1 2">
    <name type="scientific">Prevotella dentalis (strain ATCC 49559 / DSM 3688 / JCM 13448 / NCTC 12043 / ES 2772)</name>
    <name type="common">Mitsuokella dentalis</name>
    <dbReference type="NCBI Taxonomy" id="908937"/>
    <lineage>
        <taxon>Bacteria</taxon>
        <taxon>Pseudomonadati</taxon>
        <taxon>Bacteroidota</taxon>
        <taxon>Bacteroidia</taxon>
        <taxon>Bacteroidales</taxon>
        <taxon>Prevotellaceae</taxon>
        <taxon>Prevotella</taxon>
    </lineage>
</organism>
<evidence type="ECO:0000313" key="1">
    <source>
        <dbReference type="EMBL" id="EGQ15106.1"/>
    </source>
</evidence>
<sequence>MTKITVFGQRHKRFEKLLLAHSSRSYMSFLLFCLKPHCADIYSICSSV</sequence>
<dbReference type="AlphaFoldDB" id="F9D346"/>
<dbReference type="EMBL" id="AFPW01000018">
    <property type="protein sequence ID" value="EGQ15106.1"/>
    <property type="molecule type" value="Genomic_DNA"/>
</dbReference>
<dbReference type="Proteomes" id="UP000007820">
    <property type="component" value="Unassembled WGS sequence"/>
</dbReference>
<evidence type="ECO:0000313" key="2">
    <source>
        <dbReference type="Proteomes" id="UP000007820"/>
    </source>
</evidence>
<gene>
    <name evidence="1" type="ORF">HMPREF9136_1274</name>
</gene>
<name>F9D346_PREDD</name>
<protein>
    <submittedName>
        <fullName evidence="1">Uncharacterized protein</fullName>
    </submittedName>
</protein>